<accession>A0AAV0BAZ5</accession>
<organism evidence="1 2">
    <name type="scientific">Phakopsora pachyrhizi</name>
    <name type="common">Asian soybean rust disease fungus</name>
    <dbReference type="NCBI Taxonomy" id="170000"/>
    <lineage>
        <taxon>Eukaryota</taxon>
        <taxon>Fungi</taxon>
        <taxon>Dikarya</taxon>
        <taxon>Basidiomycota</taxon>
        <taxon>Pucciniomycotina</taxon>
        <taxon>Pucciniomycetes</taxon>
        <taxon>Pucciniales</taxon>
        <taxon>Phakopsoraceae</taxon>
        <taxon>Phakopsora</taxon>
    </lineage>
</organism>
<keyword evidence="2" id="KW-1185">Reference proteome</keyword>
<gene>
    <name evidence="1" type="ORF">PPACK8108_LOCUS16131</name>
</gene>
<evidence type="ECO:0000313" key="1">
    <source>
        <dbReference type="EMBL" id="CAH7682946.1"/>
    </source>
</evidence>
<comment type="caution">
    <text evidence="1">The sequence shown here is derived from an EMBL/GenBank/DDBJ whole genome shotgun (WGS) entry which is preliminary data.</text>
</comment>
<evidence type="ECO:0000313" key="2">
    <source>
        <dbReference type="Proteomes" id="UP001153365"/>
    </source>
</evidence>
<dbReference type="EMBL" id="CALTRL010004356">
    <property type="protein sequence ID" value="CAH7682946.1"/>
    <property type="molecule type" value="Genomic_DNA"/>
</dbReference>
<dbReference type="AlphaFoldDB" id="A0AAV0BAZ5"/>
<protein>
    <submittedName>
        <fullName evidence="1">Uncharacterized protein</fullName>
    </submittedName>
</protein>
<reference evidence="1" key="1">
    <citation type="submission" date="2022-06" db="EMBL/GenBank/DDBJ databases">
        <authorList>
            <consortium name="SYNGENTA / RWTH Aachen University"/>
        </authorList>
    </citation>
    <scope>NUCLEOTIDE SEQUENCE</scope>
</reference>
<sequence length="195" mass="23088">MREGSYLAASTTISTSMEEGRLPGLTGATPFYIVDNLIDKGWSGGTGEVYWRDVLPHTRRQQVNRWKMEMKRTLHWPTFTISQKIDLEYKNDMVVVEGLVFGPYLPDARWCGRWKEPYERKTNKQRKKKPSISINMQGRKRTLGKIIQRAQDRWMRSRHEKEGACFNEENLDRWLNESQQQRTGRPIQVQRLNWS</sequence>
<proteinExistence type="predicted"/>
<name>A0AAV0BAZ5_PHAPC</name>
<dbReference type="Proteomes" id="UP001153365">
    <property type="component" value="Unassembled WGS sequence"/>
</dbReference>